<keyword evidence="1" id="KW-0808">Transferase</keyword>
<comment type="caution">
    <text evidence="1">The sequence shown here is derived from an EMBL/GenBank/DDBJ whole genome shotgun (WGS) entry which is preliminary data.</text>
</comment>
<evidence type="ECO:0000313" key="1">
    <source>
        <dbReference type="EMBL" id="VTQ61822.1"/>
    </source>
</evidence>
<dbReference type="AlphaFoldDB" id="A0A449E4T6"/>
<dbReference type="InterPro" id="IPR001173">
    <property type="entry name" value="Glyco_trans_2-like"/>
</dbReference>
<dbReference type="CDD" id="cd04196">
    <property type="entry name" value="GT_2_like_d"/>
    <property type="match status" value="1"/>
</dbReference>
<dbReference type="Proteomes" id="UP000352698">
    <property type="component" value="Unassembled WGS sequence"/>
</dbReference>
<dbReference type="InterPro" id="IPR029044">
    <property type="entry name" value="Nucleotide-diphossugar_trans"/>
</dbReference>
<evidence type="ECO:0000313" key="2">
    <source>
        <dbReference type="Proteomes" id="UP000352698"/>
    </source>
</evidence>
<organism evidence="1 2">
    <name type="scientific">Enterococcus hirae</name>
    <dbReference type="NCBI Taxonomy" id="1354"/>
    <lineage>
        <taxon>Bacteria</taxon>
        <taxon>Bacillati</taxon>
        <taxon>Bacillota</taxon>
        <taxon>Bacilli</taxon>
        <taxon>Lactobacillales</taxon>
        <taxon>Enterococcaceae</taxon>
        <taxon>Enterococcus</taxon>
    </lineage>
</organism>
<dbReference type="Gene3D" id="3.90.550.10">
    <property type="entry name" value="Spore Coat Polysaccharide Biosynthesis Protein SpsA, Chain A"/>
    <property type="match status" value="1"/>
</dbReference>
<protein>
    <submittedName>
        <fullName evidence="1">Alpha-L-Rha alpha-1,3-L-rhamnosyltransferase</fullName>
    </submittedName>
</protein>
<gene>
    <name evidence="1" type="primary">spsA</name>
    <name evidence="1" type="ORF">NCTC12204_00882</name>
</gene>
<dbReference type="PANTHER" id="PTHR22916:SF3">
    <property type="entry name" value="UDP-GLCNAC:BETAGAL BETA-1,3-N-ACETYLGLUCOSAMINYLTRANSFERASE-LIKE PROTEIN 1"/>
    <property type="match status" value="1"/>
</dbReference>
<accession>A0A449E4T6</accession>
<sequence length="238" mass="27410">MQSVCMATFNGGRYLREQLDSILNQLTLEDELIISDDGSTDETCQIIKEYTQLDNRIKFVEGPRKGVIANFNHAIQQSKGDIIFLADQDDVWLPNKVAKITAYFEENPQQLVVVSDLVIVDGQLNEIHASYFSYRHSRTGWLNNLIRSNYIGAGMAFRSSLKKEIVPIPSEVPMHDMWIGMLGGTRVGFIRETLTLYRRHDFNVSEIKTNTKLTQKITWRLNLIKALVKRKWFGINKR</sequence>
<dbReference type="SUPFAM" id="SSF53448">
    <property type="entry name" value="Nucleotide-diphospho-sugar transferases"/>
    <property type="match status" value="1"/>
</dbReference>
<dbReference type="GO" id="GO:0016758">
    <property type="term" value="F:hexosyltransferase activity"/>
    <property type="evidence" value="ECO:0007669"/>
    <property type="project" value="UniProtKB-ARBA"/>
</dbReference>
<dbReference type="PANTHER" id="PTHR22916">
    <property type="entry name" value="GLYCOSYLTRANSFERASE"/>
    <property type="match status" value="1"/>
</dbReference>
<reference evidence="1 2" key="1">
    <citation type="submission" date="2019-05" db="EMBL/GenBank/DDBJ databases">
        <authorList>
            <consortium name="Pathogen Informatics"/>
        </authorList>
    </citation>
    <scope>NUCLEOTIDE SEQUENCE [LARGE SCALE GENOMIC DNA]</scope>
    <source>
        <strain evidence="1 2">NCTC12204</strain>
    </source>
</reference>
<dbReference type="Pfam" id="PF00535">
    <property type="entry name" value="Glycos_transf_2"/>
    <property type="match status" value="1"/>
</dbReference>
<dbReference type="EMBL" id="CABEEP010000001">
    <property type="protein sequence ID" value="VTQ61822.1"/>
    <property type="molecule type" value="Genomic_DNA"/>
</dbReference>
<proteinExistence type="predicted"/>
<name>A0A449E4T6_ENTHR</name>
<dbReference type="RefSeq" id="WP_010738181.1">
    <property type="nucleotide sequence ID" value="NZ_AP027299.1"/>
</dbReference>